<proteinExistence type="predicted"/>
<evidence type="ECO:0000313" key="2">
    <source>
        <dbReference type="Proteomes" id="UP000198847"/>
    </source>
</evidence>
<sequence length="168" mass="18211">MLPHVKSFAVGALLTLALVSGLWGLQQRETAGPSVQPPAVETTPSQVATPNIMTVTPLPTLRVLYGQSVPFEGSAAFPQAIASRFAQNLHIVSFQATGEHAEKSLIKIVWENGQTDTVSPGTTNLVFPPGRRAVEITVTGYSMHERKLFKDSRRPGTLSWEIQYEAGE</sequence>
<dbReference type="Proteomes" id="UP000198847">
    <property type="component" value="Unassembled WGS sequence"/>
</dbReference>
<keyword evidence="2" id="KW-1185">Reference proteome</keyword>
<name>A0A1H8TS98_9FIRM</name>
<reference evidence="1 2" key="1">
    <citation type="submission" date="2016-10" db="EMBL/GenBank/DDBJ databases">
        <authorList>
            <person name="de Groot N.N."/>
        </authorList>
    </citation>
    <scope>NUCLEOTIDE SEQUENCE [LARGE SCALE GENOMIC DNA]</scope>
    <source>
        <strain evidence="1 2">DSM 13305</strain>
    </source>
</reference>
<evidence type="ECO:0000313" key="1">
    <source>
        <dbReference type="EMBL" id="SEO93767.1"/>
    </source>
</evidence>
<gene>
    <name evidence="1" type="ORF">SAMN04490178_10783</name>
</gene>
<dbReference type="OrthoDB" id="1680621at2"/>
<dbReference type="EMBL" id="FODY01000007">
    <property type="protein sequence ID" value="SEO93767.1"/>
    <property type="molecule type" value="Genomic_DNA"/>
</dbReference>
<dbReference type="RefSeq" id="WP_091745489.1">
    <property type="nucleotide sequence ID" value="NZ_FODY01000007.1"/>
</dbReference>
<protein>
    <submittedName>
        <fullName evidence="1">Uncharacterized protein</fullName>
    </submittedName>
</protein>
<dbReference type="AlphaFoldDB" id="A0A1H8TS98"/>
<organism evidence="1 2">
    <name type="scientific">Propionispora vibrioides</name>
    <dbReference type="NCBI Taxonomy" id="112903"/>
    <lineage>
        <taxon>Bacteria</taxon>
        <taxon>Bacillati</taxon>
        <taxon>Bacillota</taxon>
        <taxon>Negativicutes</taxon>
        <taxon>Selenomonadales</taxon>
        <taxon>Sporomusaceae</taxon>
        <taxon>Propionispora</taxon>
    </lineage>
</organism>
<accession>A0A1H8TS98</accession>